<comment type="catalytic activity">
    <reaction evidence="10 11">
        <text>guanosine(37) in tRNA + S-adenosyl-L-methionine = N(1)-methylguanosine(37) in tRNA + S-adenosyl-L-homocysteine + H(+)</text>
        <dbReference type="Rhea" id="RHEA:36899"/>
        <dbReference type="Rhea" id="RHEA-COMP:10145"/>
        <dbReference type="Rhea" id="RHEA-COMP:10147"/>
        <dbReference type="ChEBI" id="CHEBI:15378"/>
        <dbReference type="ChEBI" id="CHEBI:57856"/>
        <dbReference type="ChEBI" id="CHEBI:59789"/>
        <dbReference type="ChEBI" id="CHEBI:73542"/>
        <dbReference type="ChEBI" id="CHEBI:74269"/>
        <dbReference type="EC" id="2.1.1.228"/>
    </reaction>
</comment>
<keyword evidence="13" id="KW-1185">Reference proteome</keyword>
<dbReference type="InterPro" id="IPR056743">
    <property type="entry name" value="TRM5-TYW2-like_MTfase"/>
</dbReference>
<organism evidence="13 14">
    <name type="scientific">Strongyloides stercoralis</name>
    <name type="common">Threadworm</name>
    <dbReference type="NCBI Taxonomy" id="6248"/>
    <lineage>
        <taxon>Eukaryota</taxon>
        <taxon>Metazoa</taxon>
        <taxon>Ecdysozoa</taxon>
        <taxon>Nematoda</taxon>
        <taxon>Chromadorea</taxon>
        <taxon>Rhabditida</taxon>
        <taxon>Tylenchina</taxon>
        <taxon>Panagrolaimomorpha</taxon>
        <taxon>Strongyloidoidea</taxon>
        <taxon>Strongyloididae</taxon>
        <taxon>Strongyloides</taxon>
    </lineage>
</organism>
<keyword evidence="2 11" id="KW-0963">Cytoplasm</keyword>
<dbReference type="Gene3D" id="3.40.50.150">
    <property type="entry name" value="Vaccinia Virus protein VP39"/>
    <property type="match status" value="1"/>
</dbReference>
<dbReference type="InterPro" id="IPR032675">
    <property type="entry name" value="LRR_dom_sf"/>
</dbReference>
<evidence type="ECO:0000256" key="6">
    <source>
        <dbReference type="ARBA" id="ARBA00022694"/>
    </source>
</evidence>
<dbReference type="WBParaSite" id="TCONS_00000716.p1">
    <property type="protein sequence ID" value="TCONS_00000716.p1"/>
    <property type="gene ID" value="XLOC_000695"/>
</dbReference>
<dbReference type="Proteomes" id="UP000035681">
    <property type="component" value="Unplaced"/>
</dbReference>
<evidence type="ECO:0000256" key="2">
    <source>
        <dbReference type="ARBA" id="ARBA00022490"/>
    </source>
</evidence>
<evidence type="ECO:0000256" key="3">
    <source>
        <dbReference type="ARBA" id="ARBA00022603"/>
    </source>
</evidence>
<sequence length="703" mass="81495">FLKIKMIDPLNPPESVRGMTILDKEKFTKNITLPTIEIPSKIVYRIIGSPIIRDYSIPTMNKIKGIMNNNGDEKLKLLVLNSENLNENKVKEAIKNLVDIDTTISMKSFTLKYEDYDIKRLIKSVLPESLEFSGYSQIGHIAHFNLREELLPYKYIIAQMVLDKIGWCKTVVNKLDTITTEFRFFKMELLAGEENYITVVVEDKLKYKMDFSKVFWNSRLSNEHKRIVNKLDKNSVVYDGFAGVGPFVLPAIKKGVKKVFGNDLNPESVKWMKENVEINKLANKNIQIFNMDAKDFFKTIVKNDLLSYKNSIDKPSNCHIIMNLPAIAVTFLPHLKGLLKAEKEEDYNFDIIVHVHLFVKSTVDVPFKWFSEEASRIVRSNIDIPDLEFLELYNVRNVAARKEIGIRYSSISFKLSPDHFRNLKQKFVNCLSNQYDIRKVASIGPDLAALEWLMNCGATEVMMNDGTSIRNRKEMKEYIKNCGVDLNNLPKPNEELIKYLKNSEEEVDKSQIAPTNVSKSNKEARLRLKDKELMLMKSEIAYNEMWSHVPDVYITKVDGSDSVITDNGFKYFSHCRYISSLKLNFCEYFGNDGIKILSLGRPGYTLKDLLLINENYNLSMNIFYRKVPILYHNNINPILEIVLNPHISDSVIYWLVKFKNIQRIHFYFLPYITNRLSIKRQLKIAFPKCNITFPETEKIGLGY</sequence>
<dbReference type="Pfam" id="PF02475">
    <property type="entry name" value="TRM5-TYW2_MTfase"/>
    <property type="match status" value="1"/>
</dbReference>
<comment type="function">
    <text evidence="11">Specifically methylates the N1 position of guanosine-37 in various cytoplasmic and mitochondrial tRNAs. Methylation is not dependent on the nature of the nucleoside 5' of the target nucleoside. This is the first step in the biosynthesis of wybutosine (yW), a modified base adjacent to the anticodon of tRNAs and required for accurate decoding.</text>
</comment>
<keyword evidence="3 11" id="KW-0489">Methyltransferase</keyword>
<accession>A0AAF5HXH9</accession>
<keyword evidence="5 11" id="KW-0949">S-adenosyl-L-methionine</keyword>
<feature type="binding site" evidence="11">
    <location>
        <begin position="263"/>
        <end position="264"/>
    </location>
    <ligand>
        <name>S-adenosyl-L-methionine</name>
        <dbReference type="ChEBI" id="CHEBI:59789"/>
    </ligand>
</feature>
<name>A0AAF5HXH9_STRER</name>
<dbReference type="InterPro" id="IPR025792">
    <property type="entry name" value="tRNA_Gua_MeTrfase_euk"/>
</dbReference>
<comment type="subunit">
    <text evidence="11">Monomer.</text>
</comment>
<feature type="binding site" evidence="11">
    <location>
        <begin position="292"/>
        <end position="293"/>
    </location>
    <ligand>
        <name>S-adenosyl-L-methionine</name>
        <dbReference type="ChEBI" id="CHEBI:59789"/>
    </ligand>
</feature>
<dbReference type="Pfam" id="PF25133">
    <property type="entry name" value="TYW2_N_2"/>
    <property type="match status" value="1"/>
</dbReference>
<proteinExistence type="inferred from homology"/>
<dbReference type="EC" id="2.1.1.228" evidence="11"/>
<evidence type="ECO:0000256" key="5">
    <source>
        <dbReference type="ARBA" id="ARBA00022691"/>
    </source>
</evidence>
<keyword evidence="7 11" id="KW-0496">Mitochondrion</keyword>
<dbReference type="GO" id="GO:0005634">
    <property type="term" value="C:nucleus"/>
    <property type="evidence" value="ECO:0007669"/>
    <property type="project" value="UniProtKB-SubCell"/>
</dbReference>
<dbReference type="FunFam" id="3.30.300.110:FF:000001">
    <property type="entry name" value="tRNA (guanine(37)-N1)-methyltransferase"/>
    <property type="match status" value="1"/>
</dbReference>
<evidence type="ECO:0000313" key="14">
    <source>
        <dbReference type="WBParaSite" id="TCONS_00000716.p1"/>
    </source>
</evidence>
<dbReference type="InterPro" id="IPR029063">
    <property type="entry name" value="SAM-dependent_MTases_sf"/>
</dbReference>
<feature type="binding site" evidence="11">
    <location>
        <position position="323"/>
    </location>
    <ligand>
        <name>S-adenosyl-L-methionine</name>
        <dbReference type="ChEBI" id="CHEBI:59789"/>
    </ligand>
</feature>
<evidence type="ECO:0000256" key="7">
    <source>
        <dbReference type="ARBA" id="ARBA00023128"/>
    </source>
</evidence>
<dbReference type="Gene3D" id="3.30.300.110">
    <property type="entry name" value="Met-10+ protein-like domains"/>
    <property type="match status" value="1"/>
</dbReference>
<keyword evidence="6 11" id="KW-0819">tRNA processing</keyword>
<comment type="similarity">
    <text evidence="11">Belongs to the TRM5 / TYW2 family.</text>
</comment>
<dbReference type="GO" id="GO:0005759">
    <property type="term" value="C:mitochondrial matrix"/>
    <property type="evidence" value="ECO:0007669"/>
    <property type="project" value="UniProtKB-SubCell"/>
</dbReference>
<dbReference type="GO" id="GO:0070901">
    <property type="term" value="P:mitochondrial tRNA methylation"/>
    <property type="evidence" value="ECO:0007669"/>
    <property type="project" value="TreeGrafter"/>
</dbReference>
<feature type="binding site" evidence="11">
    <location>
        <position position="224"/>
    </location>
    <ligand>
        <name>S-adenosyl-L-methionine</name>
        <dbReference type="ChEBI" id="CHEBI:59789"/>
    </ligand>
</feature>
<dbReference type="InterPro" id="IPR056744">
    <property type="entry name" value="TRM5/TYW2-like_N"/>
</dbReference>
<dbReference type="PANTHER" id="PTHR23245">
    <property type="entry name" value="TRNA METHYLTRANSFERASE"/>
    <property type="match status" value="1"/>
</dbReference>
<dbReference type="SUPFAM" id="SSF53335">
    <property type="entry name" value="S-adenosyl-L-methionine-dependent methyltransferases"/>
    <property type="match status" value="1"/>
</dbReference>
<evidence type="ECO:0000256" key="1">
    <source>
        <dbReference type="ARBA" id="ARBA00009775"/>
    </source>
</evidence>
<dbReference type="HAMAP" id="MF_03152">
    <property type="entry name" value="TRM5"/>
    <property type="match status" value="1"/>
</dbReference>
<evidence type="ECO:0000256" key="8">
    <source>
        <dbReference type="ARBA" id="ARBA00023242"/>
    </source>
</evidence>
<evidence type="ECO:0000313" key="13">
    <source>
        <dbReference type="Proteomes" id="UP000035681"/>
    </source>
</evidence>
<evidence type="ECO:0000256" key="4">
    <source>
        <dbReference type="ARBA" id="ARBA00022679"/>
    </source>
</evidence>
<dbReference type="Gene3D" id="3.80.10.10">
    <property type="entry name" value="Ribonuclease Inhibitor"/>
    <property type="match status" value="1"/>
</dbReference>
<protein>
    <recommendedName>
        <fullName evidence="11">tRNA (guanine(37)-N1)-methyltransferase</fullName>
        <ecNumber evidence="11">2.1.1.228</ecNumber>
    </recommendedName>
    <alternativeName>
        <fullName evidence="11">M1G-methyltransferase</fullName>
    </alternativeName>
    <alternativeName>
        <fullName evidence="11">tRNA [GM37] methyltransferase</fullName>
    </alternativeName>
    <alternativeName>
        <fullName evidence="11">tRNA methyltransferase 5 homolog</fullName>
    </alternativeName>
</protein>
<dbReference type="AlphaFoldDB" id="A0AAF5HXH9"/>
<evidence type="ECO:0000256" key="11">
    <source>
        <dbReference type="HAMAP-Rule" id="MF_03152"/>
    </source>
</evidence>
<comment type="similarity">
    <text evidence="1">Belongs to the class I-like SAM-binding methyltransferase superfamily. TRM5/TYW2 family.</text>
</comment>
<dbReference type="PANTHER" id="PTHR23245:SF36">
    <property type="entry name" value="TRNA (GUANINE(37)-N1)-METHYLTRANSFERASE"/>
    <property type="match status" value="1"/>
</dbReference>
<comment type="function">
    <text evidence="9">Involved in mitochondrial tRNA methylation. Specifically methylates the N1 position of guanosine-37 in various tRNAs. Methylation is not dependent on the nature of the nucleoside 5' of the target nucleoside. This is the first step in the biosynthesis of wybutosine (yW), a modified base adjacent to the anticodon of tRNAs and required for accurate decoding.</text>
</comment>
<keyword evidence="4 11" id="KW-0808">Transferase</keyword>
<evidence type="ECO:0000259" key="12">
    <source>
        <dbReference type="PROSITE" id="PS51684"/>
    </source>
</evidence>
<feature type="domain" description="SAM-dependent methyltransferase TRM5/TYW2-type" evidence="12">
    <location>
        <begin position="135"/>
        <end position="413"/>
    </location>
</feature>
<dbReference type="InterPro" id="IPR030382">
    <property type="entry name" value="MeTrfase_TRM5/TYW2"/>
</dbReference>
<dbReference type="PROSITE" id="PS51684">
    <property type="entry name" value="SAM_MT_TRM5_TYW2"/>
    <property type="match status" value="1"/>
</dbReference>
<dbReference type="GO" id="GO:0002939">
    <property type="term" value="P:tRNA N1-guanine methylation"/>
    <property type="evidence" value="ECO:0007669"/>
    <property type="project" value="TreeGrafter"/>
</dbReference>
<evidence type="ECO:0000256" key="9">
    <source>
        <dbReference type="ARBA" id="ARBA00045951"/>
    </source>
</evidence>
<reference evidence="14" key="1">
    <citation type="submission" date="2024-02" db="UniProtKB">
        <authorList>
            <consortium name="WormBaseParasite"/>
        </authorList>
    </citation>
    <scope>IDENTIFICATION</scope>
</reference>
<dbReference type="CDD" id="cd02440">
    <property type="entry name" value="AdoMet_MTases"/>
    <property type="match status" value="1"/>
</dbReference>
<evidence type="ECO:0000256" key="10">
    <source>
        <dbReference type="ARBA" id="ARBA00047783"/>
    </source>
</evidence>
<keyword evidence="8 11" id="KW-0539">Nucleus</keyword>
<comment type="subcellular location">
    <subcellularLocation>
        <location evidence="11">Mitochondrion matrix</location>
    </subcellularLocation>
    <subcellularLocation>
        <location evidence="11">Nucleus</location>
    </subcellularLocation>
    <subcellularLocation>
        <location evidence="11">Cytoplasm</location>
    </subcellularLocation>
    <text evidence="11">Predominantly in the mitochondria and in the nucleus.</text>
</comment>
<dbReference type="GO" id="GO:0052906">
    <property type="term" value="F:tRNA (guanine(37)-N1)-methyltransferase activity"/>
    <property type="evidence" value="ECO:0007669"/>
    <property type="project" value="UniProtKB-UniRule"/>
</dbReference>